<dbReference type="RefSeq" id="WP_104516105.1">
    <property type="nucleotide sequence ID" value="NZ_MQVW01000024.1"/>
</dbReference>
<comment type="caution">
    <text evidence="1">The sequence shown here is derived from an EMBL/GenBank/DDBJ whole genome shotgun (WGS) entry which is preliminary data.</text>
</comment>
<dbReference type="EMBL" id="PTJE01000006">
    <property type="protein sequence ID" value="PPK93651.1"/>
    <property type="molecule type" value="Genomic_DNA"/>
</dbReference>
<keyword evidence="2" id="KW-1185">Reference proteome</keyword>
<name>A0A2S6IHH6_9FLAO</name>
<dbReference type="OrthoDB" id="1144733at2"/>
<reference evidence="1 2" key="1">
    <citation type="submission" date="2018-02" db="EMBL/GenBank/DDBJ databases">
        <title>Genomic Encyclopedia of Archaeal and Bacterial Type Strains, Phase II (KMG-II): from individual species to whole genera.</title>
        <authorList>
            <person name="Goeker M."/>
        </authorList>
    </citation>
    <scope>NUCLEOTIDE SEQUENCE [LARGE SCALE GENOMIC DNA]</scope>
    <source>
        <strain evidence="1 2">DSM 16809</strain>
    </source>
</reference>
<protein>
    <submittedName>
        <fullName evidence="1">Uncharacterized protein</fullName>
    </submittedName>
</protein>
<accession>A0A2S6IHH6</accession>
<organism evidence="1 2">
    <name type="scientific">Nonlabens xylanidelens</name>
    <dbReference type="NCBI Taxonomy" id="191564"/>
    <lineage>
        <taxon>Bacteria</taxon>
        <taxon>Pseudomonadati</taxon>
        <taxon>Bacteroidota</taxon>
        <taxon>Flavobacteriia</taxon>
        <taxon>Flavobacteriales</taxon>
        <taxon>Flavobacteriaceae</taxon>
        <taxon>Nonlabens</taxon>
    </lineage>
</organism>
<dbReference type="Proteomes" id="UP000239002">
    <property type="component" value="Unassembled WGS sequence"/>
</dbReference>
<sequence length="147" mass="16940">MNKWVSFIIICCACSINYGQELNNDNLQGFNLFLMPEHQINITLSLDSNNIVNPNTGFSITPGVKTIDMVSIYNESQSIESKPYTPNANTDFGRLRFKKDRKAVNVYLENDRFARKFKSSNPAFFEANRNTGLHRSYNPLSVYNNRW</sequence>
<evidence type="ECO:0000313" key="2">
    <source>
        <dbReference type="Proteomes" id="UP000239002"/>
    </source>
</evidence>
<gene>
    <name evidence="1" type="ORF">LY01_02434</name>
</gene>
<proteinExistence type="predicted"/>
<evidence type="ECO:0000313" key="1">
    <source>
        <dbReference type="EMBL" id="PPK93651.1"/>
    </source>
</evidence>
<dbReference type="AlphaFoldDB" id="A0A2S6IHH6"/>